<protein>
    <submittedName>
        <fullName evidence="1">Uncharacterized protein</fullName>
    </submittedName>
</protein>
<name>A0ACB6QXW5_9PLEO</name>
<comment type="caution">
    <text evidence="1">The sequence shown here is derived from an EMBL/GenBank/DDBJ whole genome shotgun (WGS) entry which is preliminary data.</text>
</comment>
<organism evidence="1 2">
    <name type="scientific">Lindgomyces ingoldianus</name>
    <dbReference type="NCBI Taxonomy" id="673940"/>
    <lineage>
        <taxon>Eukaryota</taxon>
        <taxon>Fungi</taxon>
        <taxon>Dikarya</taxon>
        <taxon>Ascomycota</taxon>
        <taxon>Pezizomycotina</taxon>
        <taxon>Dothideomycetes</taxon>
        <taxon>Pleosporomycetidae</taxon>
        <taxon>Pleosporales</taxon>
        <taxon>Lindgomycetaceae</taxon>
        <taxon>Lindgomyces</taxon>
    </lineage>
</organism>
<sequence length="366" mass="40729">MKSLIFLRLLLAFSPFWASAVLIQHASKSTFNKLLNENKLVFSAFTSKSIESLSSFNTNFELASEDVKTPFVTVDCGEEIELCKEHDVNAYPAVRLFRNHGNETNRYRGRRTSSAIKSYVTKQELPTVTHVQPSSLPSFKTIDDIVILAYLLPGQTSLLKSFRSVAAKNNRDLVFGFTTDMPSADAEGLAMPSIVCYKNTDGDNRVMNGHFTESNIEEFLAMATPTLIGEFSEKHIDKYMVPGKLTVYIFASTERDQTTMRHELTPVAKKLQQYVKFGVADSVEYGPMAKNFGLSEERFPAVVVHAPVNDQVFPYNQARKVTAAHVEAMLMTILEGRATSGQVFGDDAPEIKIEAESSGAKTHDEL</sequence>
<evidence type="ECO:0000313" key="1">
    <source>
        <dbReference type="EMBL" id="KAF2471662.1"/>
    </source>
</evidence>
<dbReference type="Proteomes" id="UP000799755">
    <property type="component" value="Unassembled WGS sequence"/>
</dbReference>
<keyword evidence="2" id="KW-1185">Reference proteome</keyword>
<reference evidence="1" key="1">
    <citation type="journal article" date="2020" name="Stud. Mycol.">
        <title>101 Dothideomycetes genomes: a test case for predicting lifestyles and emergence of pathogens.</title>
        <authorList>
            <person name="Haridas S."/>
            <person name="Albert R."/>
            <person name="Binder M."/>
            <person name="Bloem J."/>
            <person name="Labutti K."/>
            <person name="Salamov A."/>
            <person name="Andreopoulos B."/>
            <person name="Baker S."/>
            <person name="Barry K."/>
            <person name="Bills G."/>
            <person name="Bluhm B."/>
            <person name="Cannon C."/>
            <person name="Castanera R."/>
            <person name="Culley D."/>
            <person name="Daum C."/>
            <person name="Ezra D."/>
            <person name="Gonzalez J."/>
            <person name="Henrissat B."/>
            <person name="Kuo A."/>
            <person name="Liang C."/>
            <person name="Lipzen A."/>
            <person name="Lutzoni F."/>
            <person name="Magnuson J."/>
            <person name="Mondo S."/>
            <person name="Nolan M."/>
            <person name="Ohm R."/>
            <person name="Pangilinan J."/>
            <person name="Park H.-J."/>
            <person name="Ramirez L."/>
            <person name="Alfaro M."/>
            <person name="Sun H."/>
            <person name="Tritt A."/>
            <person name="Yoshinaga Y."/>
            <person name="Zwiers L.-H."/>
            <person name="Turgeon B."/>
            <person name="Goodwin S."/>
            <person name="Spatafora J."/>
            <person name="Crous P."/>
            <person name="Grigoriev I."/>
        </authorList>
    </citation>
    <scope>NUCLEOTIDE SEQUENCE</scope>
    <source>
        <strain evidence="1">ATCC 200398</strain>
    </source>
</reference>
<accession>A0ACB6QXW5</accession>
<gene>
    <name evidence="1" type="ORF">BDR25DRAFT_222865</name>
</gene>
<evidence type="ECO:0000313" key="2">
    <source>
        <dbReference type="Proteomes" id="UP000799755"/>
    </source>
</evidence>
<proteinExistence type="predicted"/>
<dbReference type="EMBL" id="MU003504">
    <property type="protein sequence ID" value="KAF2471662.1"/>
    <property type="molecule type" value="Genomic_DNA"/>
</dbReference>